<evidence type="ECO:0000313" key="4">
    <source>
        <dbReference type="EMBL" id="MBM7646333.1"/>
    </source>
</evidence>
<dbReference type="EMBL" id="JAFBER010000019">
    <property type="protein sequence ID" value="MBM7646333.1"/>
    <property type="molecule type" value="Genomic_DNA"/>
</dbReference>
<dbReference type="Pfam" id="PF19568">
    <property type="entry name" value="Spore_III_AA"/>
    <property type="match status" value="1"/>
</dbReference>
<feature type="domain" description="AAA+ ATPase" evidence="3">
    <location>
        <begin position="138"/>
        <end position="286"/>
    </location>
</feature>
<dbReference type="PANTHER" id="PTHR20953:SF3">
    <property type="entry name" value="P-LOOP CONTAINING NUCLEOSIDE TRIPHOSPHATE HYDROLASES SUPERFAMILY PROTEIN"/>
    <property type="match status" value="1"/>
</dbReference>
<dbReference type="InterPro" id="IPR003593">
    <property type="entry name" value="AAA+_ATPase"/>
</dbReference>
<keyword evidence="2" id="KW-0067">ATP-binding</keyword>
<dbReference type="RefSeq" id="WP_205004219.1">
    <property type="nucleotide sequence ID" value="NZ_JAFBER010000019.1"/>
</dbReference>
<evidence type="ECO:0000256" key="2">
    <source>
        <dbReference type="ARBA" id="ARBA00022840"/>
    </source>
</evidence>
<name>A0ABS2Q206_9BACL</name>
<keyword evidence="1" id="KW-0547">Nucleotide-binding</keyword>
<evidence type="ECO:0000259" key="3">
    <source>
        <dbReference type="SMART" id="SM00382"/>
    </source>
</evidence>
<gene>
    <name evidence="4" type="ORF">JOD45_002561</name>
</gene>
<evidence type="ECO:0000313" key="5">
    <source>
        <dbReference type="Proteomes" id="UP000808914"/>
    </source>
</evidence>
<dbReference type="SUPFAM" id="SSF52540">
    <property type="entry name" value="P-loop containing nucleoside triphosphate hydrolases"/>
    <property type="match status" value="1"/>
</dbReference>
<dbReference type="InterPro" id="IPR014217">
    <property type="entry name" value="Spore_III_AA"/>
</dbReference>
<sequence>MNEVIRLLPKTVKECIQKLPEHKKDLIEEIRLRVQRPIELLIEGSPYTLNNQVIFSAQEARELIDRLSEFSLYTLEEELRRGYVTIKGGHRVGLAGRVITQKGQVKMIRDISSFNIRIAHQQIGAAVPLIPYLYNRGRWLSTLVIGAPQTGKTTMLRDLARLISQGVRNRQIFSRKVGIVDERSEIAGCVKGIPQNELGHRVDVLDACPKAEGMMMMIRSMSPEVLIVDEIGRKEDAEALQEALNAGISVIATVHGSSLDDLIKRPTLKSLLEGCIFQRFVELTRDKRAGRIRRVLNENGKSIRLIGEAT</sequence>
<comment type="caution">
    <text evidence="4">The sequence shown here is derived from an EMBL/GenBank/DDBJ whole genome shotgun (WGS) entry which is preliminary data.</text>
</comment>
<dbReference type="InterPro" id="IPR045735">
    <property type="entry name" value="Spore_III_AA_AAA+_ATPase"/>
</dbReference>
<protein>
    <submittedName>
        <fullName evidence="4">Stage III sporulation protein AA</fullName>
    </submittedName>
</protein>
<keyword evidence="5" id="KW-1185">Reference proteome</keyword>
<dbReference type="NCBIfam" id="TIGR02858">
    <property type="entry name" value="spore_III_AA"/>
    <property type="match status" value="1"/>
</dbReference>
<organism evidence="4 5">
    <name type="scientific">Scopulibacillus daqui</name>
    <dbReference type="NCBI Taxonomy" id="1469162"/>
    <lineage>
        <taxon>Bacteria</taxon>
        <taxon>Bacillati</taxon>
        <taxon>Bacillota</taxon>
        <taxon>Bacilli</taxon>
        <taxon>Bacillales</taxon>
        <taxon>Sporolactobacillaceae</taxon>
        <taxon>Scopulibacillus</taxon>
    </lineage>
</organism>
<dbReference type="Gene3D" id="3.40.50.300">
    <property type="entry name" value="P-loop containing nucleotide triphosphate hydrolases"/>
    <property type="match status" value="1"/>
</dbReference>
<dbReference type="Proteomes" id="UP000808914">
    <property type="component" value="Unassembled WGS sequence"/>
</dbReference>
<accession>A0ABS2Q206</accession>
<dbReference type="InterPro" id="IPR027417">
    <property type="entry name" value="P-loop_NTPase"/>
</dbReference>
<dbReference type="PANTHER" id="PTHR20953">
    <property type="entry name" value="KINASE-RELATED"/>
    <property type="match status" value="1"/>
</dbReference>
<proteinExistence type="predicted"/>
<reference evidence="4 5" key="1">
    <citation type="submission" date="2021-01" db="EMBL/GenBank/DDBJ databases">
        <title>Genomic Encyclopedia of Type Strains, Phase IV (KMG-IV): sequencing the most valuable type-strain genomes for metagenomic binning, comparative biology and taxonomic classification.</title>
        <authorList>
            <person name="Goeker M."/>
        </authorList>
    </citation>
    <scope>NUCLEOTIDE SEQUENCE [LARGE SCALE GENOMIC DNA]</scope>
    <source>
        <strain evidence="4 5">DSM 28236</strain>
    </source>
</reference>
<dbReference type="SMART" id="SM00382">
    <property type="entry name" value="AAA"/>
    <property type="match status" value="1"/>
</dbReference>
<evidence type="ECO:0000256" key="1">
    <source>
        <dbReference type="ARBA" id="ARBA00022741"/>
    </source>
</evidence>